<evidence type="ECO:0000313" key="2">
    <source>
        <dbReference type="EMBL" id="GAA2424794.1"/>
    </source>
</evidence>
<sequence>MTQWRKSTHSGASNNTDCVELATIIEGIGLRDSKAPQEGHVAIVPEAFASLVQKIKAGQLDL</sequence>
<dbReference type="Proteomes" id="UP001501231">
    <property type="component" value="Unassembled WGS sequence"/>
</dbReference>
<gene>
    <name evidence="2" type="ORF">GCM10010191_41270</name>
</gene>
<dbReference type="Pfam" id="PF04149">
    <property type="entry name" value="DUF397"/>
    <property type="match status" value="1"/>
</dbReference>
<protein>
    <submittedName>
        <fullName evidence="2">DUF397 domain-containing protein</fullName>
    </submittedName>
</protein>
<name>A0ABP5WD70_9ACTN</name>
<comment type="caution">
    <text evidence="2">The sequence shown here is derived from an EMBL/GenBank/DDBJ whole genome shotgun (WGS) entry which is preliminary data.</text>
</comment>
<organism evidence="2 3">
    <name type="scientific">Actinomadura vinacea</name>
    <dbReference type="NCBI Taxonomy" id="115336"/>
    <lineage>
        <taxon>Bacteria</taxon>
        <taxon>Bacillati</taxon>
        <taxon>Actinomycetota</taxon>
        <taxon>Actinomycetes</taxon>
        <taxon>Streptosporangiales</taxon>
        <taxon>Thermomonosporaceae</taxon>
        <taxon>Actinomadura</taxon>
    </lineage>
</organism>
<feature type="domain" description="DUF397" evidence="1">
    <location>
        <begin position="2"/>
        <end position="56"/>
    </location>
</feature>
<reference evidence="3" key="1">
    <citation type="journal article" date="2019" name="Int. J. Syst. Evol. Microbiol.">
        <title>The Global Catalogue of Microorganisms (GCM) 10K type strain sequencing project: providing services to taxonomists for standard genome sequencing and annotation.</title>
        <authorList>
            <consortium name="The Broad Institute Genomics Platform"/>
            <consortium name="The Broad Institute Genome Sequencing Center for Infectious Disease"/>
            <person name="Wu L."/>
            <person name="Ma J."/>
        </authorList>
    </citation>
    <scope>NUCLEOTIDE SEQUENCE [LARGE SCALE GENOMIC DNA]</scope>
    <source>
        <strain evidence="3">JCM 3325</strain>
    </source>
</reference>
<proteinExistence type="predicted"/>
<evidence type="ECO:0000313" key="3">
    <source>
        <dbReference type="Proteomes" id="UP001501231"/>
    </source>
</evidence>
<dbReference type="EMBL" id="BAAARW010000014">
    <property type="protein sequence ID" value="GAA2424794.1"/>
    <property type="molecule type" value="Genomic_DNA"/>
</dbReference>
<keyword evidence="3" id="KW-1185">Reference proteome</keyword>
<accession>A0ABP5WD70</accession>
<evidence type="ECO:0000259" key="1">
    <source>
        <dbReference type="Pfam" id="PF04149"/>
    </source>
</evidence>
<dbReference type="RefSeq" id="WP_344590819.1">
    <property type="nucleotide sequence ID" value="NZ_BAAARW010000014.1"/>
</dbReference>
<dbReference type="InterPro" id="IPR007278">
    <property type="entry name" value="DUF397"/>
</dbReference>